<reference evidence="1" key="1">
    <citation type="journal article" date="2015" name="Nature">
        <title>Complex archaea that bridge the gap between prokaryotes and eukaryotes.</title>
        <authorList>
            <person name="Spang A."/>
            <person name="Saw J.H."/>
            <person name="Jorgensen S.L."/>
            <person name="Zaremba-Niedzwiedzka K."/>
            <person name="Martijn J."/>
            <person name="Lind A.E."/>
            <person name="van Eijk R."/>
            <person name="Schleper C."/>
            <person name="Guy L."/>
            <person name="Ettema T.J."/>
        </authorList>
    </citation>
    <scope>NUCLEOTIDE SEQUENCE</scope>
</reference>
<dbReference type="AlphaFoldDB" id="A0A0F9VMZ8"/>
<sequence length="191" mass="22188">MSDDIEYLYGLVSGVNTPFNSITTTVDLRDNNNQWLLRHAYQYLHHKARVTSNDNNDYNIFITRGAWDIRIFVDNEPRSNPYTYEGYIDLEDVTTWVIGLTPGSGDENVYQGAWGAGQYTKYDIVLHESHYWYAEITTNEEPTGVPADWQDLGTDVNIWTVGTRYQMYVYTNENLFTFTIDYLLESDQTSL</sequence>
<comment type="caution">
    <text evidence="1">The sequence shown here is derived from an EMBL/GenBank/DDBJ whole genome shotgun (WGS) entry which is preliminary data.</text>
</comment>
<name>A0A0F9VMZ8_9ZZZZ</name>
<accession>A0A0F9VMZ8</accession>
<organism evidence="1">
    <name type="scientific">marine sediment metagenome</name>
    <dbReference type="NCBI Taxonomy" id="412755"/>
    <lineage>
        <taxon>unclassified sequences</taxon>
        <taxon>metagenomes</taxon>
        <taxon>ecological metagenomes</taxon>
    </lineage>
</organism>
<protein>
    <submittedName>
        <fullName evidence="1">Uncharacterized protein</fullName>
    </submittedName>
</protein>
<proteinExistence type="predicted"/>
<gene>
    <name evidence="1" type="ORF">LCGC14_0387290</name>
</gene>
<evidence type="ECO:0000313" key="1">
    <source>
        <dbReference type="EMBL" id="KKN74836.1"/>
    </source>
</evidence>
<dbReference type="EMBL" id="LAZR01000320">
    <property type="protein sequence ID" value="KKN74836.1"/>
    <property type="molecule type" value="Genomic_DNA"/>
</dbReference>